<dbReference type="EnsemblMetazoa" id="XM_012692222.3">
    <property type="protein sequence ID" value="XP_012547676.3"/>
    <property type="gene ID" value="LOC105841986"/>
</dbReference>
<accession>A0A8R2GAC0</accession>
<organism evidence="6 7">
    <name type="scientific">Bombyx mori</name>
    <name type="common">Silk moth</name>
    <dbReference type="NCBI Taxonomy" id="7091"/>
    <lineage>
        <taxon>Eukaryota</taxon>
        <taxon>Metazoa</taxon>
        <taxon>Ecdysozoa</taxon>
        <taxon>Arthropoda</taxon>
        <taxon>Hexapoda</taxon>
        <taxon>Insecta</taxon>
        <taxon>Pterygota</taxon>
        <taxon>Neoptera</taxon>
        <taxon>Endopterygota</taxon>
        <taxon>Lepidoptera</taxon>
        <taxon>Glossata</taxon>
        <taxon>Ditrysia</taxon>
        <taxon>Bombycoidea</taxon>
        <taxon>Bombycidae</taxon>
        <taxon>Bombycinae</taxon>
        <taxon>Bombyx</taxon>
    </lineage>
</organism>
<keyword evidence="7" id="KW-1185">Reference proteome</keyword>
<comment type="similarity">
    <text evidence="2">Belongs to the peptidase S1 family. CLIP subfamily.</text>
</comment>
<dbReference type="PROSITE" id="PS50240">
    <property type="entry name" value="TRYPSIN_DOM"/>
    <property type="match status" value="1"/>
</dbReference>
<keyword evidence="4" id="KW-0732">Signal</keyword>
<evidence type="ECO:0000256" key="4">
    <source>
        <dbReference type="SAM" id="SignalP"/>
    </source>
</evidence>
<dbReference type="Gene3D" id="2.40.10.10">
    <property type="entry name" value="Trypsin-like serine proteases"/>
    <property type="match status" value="1"/>
</dbReference>
<dbReference type="Pfam" id="PF00089">
    <property type="entry name" value="Trypsin"/>
    <property type="match status" value="1"/>
</dbReference>
<dbReference type="InterPro" id="IPR051487">
    <property type="entry name" value="Ser/Thr_Proteases_Immune/Dev"/>
</dbReference>
<dbReference type="RefSeq" id="XP_012547676.3">
    <property type="nucleotide sequence ID" value="XM_012692222.4"/>
</dbReference>
<dbReference type="InterPro" id="IPR001254">
    <property type="entry name" value="Trypsin_dom"/>
</dbReference>
<feature type="domain" description="Peptidase S1" evidence="5">
    <location>
        <begin position="1322"/>
        <end position="1548"/>
    </location>
</feature>
<dbReference type="InterPro" id="IPR043504">
    <property type="entry name" value="Peptidase_S1_PA_chymotrypsin"/>
</dbReference>
<dbReference type="GO" id="GO:0006508">
    <property type="term" value="P:proteolysis"/>
    <property type="evidence" value="ECO:0007669"/>
    <property type="project" value="InterPro"/>
</dbReference>
<evidence type="ECO:0000313" key="7">
    <source>
        <dbReference type="Proteomes" id="UP000005204"/>
    </source>
</evidence>
<feature type="chain" id="PRO_5035865442" description="Peptidase S1 domain-containing protein" evidence="4">
    <location>
        <begin position="18"/>
        <end position="1548"/>
    </location>
</feature>
<dbReference type="GO" id="GO:0004252">
    <property type="term" value="F:serine-type endopeptidase activity"/>
    <property type="evidence" value="ECO:0007669"/>
    <property type="project" value="InterPro"/>
</dbReference>
<feature type="compositionally biased region" description="Basic and acidic residues" evidence="3">
    <location>
        <begin position="1282"/>
        <end position="1293"/>
    </location>
</feature>
<dbReference type="SMART" id="SM00020">
    <property type="entry name" value="Tryp_SPc"/>
    <property type="match status" value="1"/>
</dbReference>
<dbReference type="SUPFAM" id="SSF50494">
    <property type="entry name" value="Trypsin-like serine proteases"/>
    <property type="match status" value="1"/>
</dbReference>
<dbReference type="PANTHER" id="PTHR24256">
    <property type="entry name" value="TRYPTASE-RELATED"/>
    <property type="match status" value="1"/>
</dbReference>
<evidence type="ECO:0000256" key="3">
    <source>
        <dbReference type="SAM" id="MobiDB-lite"/>
    </source>
</evidence>
<keyword evidence="1" id="KW-1015">Disulfide bond</keyword>
<feature type="region of interest" description="Disordered" evidence="3">
    <location>
        <begin position="684"/>
        <end position="713"/>
    </location>
</feature>
<evidence type="ECO:0000256" key="1">
    <source>
        <dbReference type="ARBA" id="ARBA00023157"/>
    </source>
</evidence>
<feature type="region of interest" description="Disordered" evidence="3">
    <location>
        <begin position="1282"/>
        <end position="1306"/>
    </location>
</feature>
<feature type="region of interest" description="Disordered" evidence="3">
    <location>
        <begin position="539"/>
        <end position="560"/>
    </location>
</feature>
<dbReference type="Proteomes" id="UP000005204">
    <property type="component" value="Unassembled WGS sequence"/>
</dbReference>
<sequence>MLVKIVIVFFITKFARGQVNGEFWWMNDKIAKYHNTLIPPPVYEDLPEYETDDSVKIVFRDSEFEKHNSIFHGRHGHGKLKNHNLPKRDYVQYPNENIAHSKYDQSENANNLMMASESGKLNKKLIADKQATVFKPDNNIVFELPKKTKQVLKNYPDVELKTTEQAMPLTRSTFETHPPFASFNDYMNFINVDQKPETTPSDICTYIRQMECERRMGLVYNLEVGRDPKKIPNDPQLICCILFPKTDRVQSTSETIALAQEHNTNPPKTSTKTPNELNKVVLNLTKIDDYISKYAVVRNNSSGVQGTNIEKNVIIPTKQTLNLNKPSQSMCTYITEQQCLMNHGFVYNFSPKGYPTTVPSNPHLICCILLRMTDTAQTTATVFAQESITVPPKPSTEATNVLRKPVPNLSNIDNYISKYGVIKNSSDLQLNNGNTQNEIVSDIKVTKNKSADITCTYTTERDCLINNGIIYKEKPKRSQENSRSVCCILPLEKSLQIAIKTPSLEEKYVSQTIQPSLNSKNKFQYIEDFIAKFGVNTNDSKTQHENKQHQPNTQTESSTSISTTISYIDIFQTKKTINEESHFNSKPNFVDKIDPNKSVHASNTKTVETNNYTESVNRIVGTNNIYNEEKQESTGICKYIMKQECMNRKGFIYSTDFGKSIKRGPNDPQLVCCILDDNLANSHDTGDEIPSYSSTRTYNSQETTTSSTSPTINKNGIQEVRTTAIPFIFPDKKNYIFSYNNQLNINKPPVKNENYTLNDNKNTQTGSLLKPNIDYLISKYGVNESKSENIAMNKVNENKNENNAIVEKNISSAILYKKIKNCTFINKYKCLNVNGTISNLPSEIINKIANNQNLVCCVMPSNTKHSTEKSIKESIEIKNNFSKETETNANLVFFPKNNLLKKPTEKTLVFFDKVNEKTNKNEGDKSSNICTYIKEFECKQRYGFVYGIEFGKSTKKGPSDPELVCCILPESNKNNYQVNVVAHTNIGVFNEQTENLQTTGPNNDISPQIDPKRNVFIHKPKEASSFVFPTEKYEYKNNKLSNVEHNMEYTNKIENHPLKNTATSKHDNNYKETEKLVMTSNINPINNRYKRSTDENSNTALNQRMVLLQRRFTTQPPKLSKEITRVKIVTSDYDEDPYWNVKNTKFHSPKATNKKECDYQTCDYYIDELPKPGLSGLYSDHGQKPSYYVDYNDDDIISSDSDYEDIGASFGYSTVDPKIGTTKSKTYLQVGPSRRNTIAPETYDPVKLTVNFQSNPDFHVFENFKLLNIANGKSKFSLKINEQKNTDDSKSEDSSDTEPIINSDSTEDAVDDQLFEDCGRTIVRTNFDATKRSGDAKYGSHPWLALVVPTKQQQKILCYATLIHPKAAITTADCVYEKPPGGVTLIAGVWDLNQRSRAKTRVPAIHIHKEYTNEHLDRDLAILTWRLPLKLGPNIQPACLGDVNLGADCMIFGWSGFDQAIKSRSKWQRVTTGDCDDIVTSSEQEIPRTAFCAKFHSRRTVSGIGGSLICNVDGRWSLVGVAVSRHISLVLLPARPWGLKAGNFIDGI</sequence>
<feature type="compositionally biased region" description="Polar residues" evidence="3">
    <location>
        <begin position="691"/>
        <end position="702"/>
    </location>
</feature>
<evidence type="ECO:0000313" key="6">
    <source>
        <dbReference type="EnsemblMetazoa" id="XP_012547676.3"/>
    </source>
</evidence>
<dbReference type="InterPro" id="IPR009003">
    <property type="entry name" value="Peptidase_S1_PA"/>
</dbReference>
<feature type="signal peptide" evidence="4">
    <location>
        <begin position="1"/>
        <end position="17"/>
    </location>
</feature>
<reference evidence="6" key="2">
    <citation type="submission" date="2022-06" db="UniProtKB">
        <authorList>
            <consortium name="EnsemblMetazoa"/>
        </authorList>
    </citation>
    <scope>IDENTIFICATION</scope>
    <source>
        <strain evidence="6">p50T (Dazao)</strain>
    </source>
</reference>
<evidence type="ECO:0000256" key="2">
    <source>
        <dbReference type="ARBA" id="ARBA00024195"/>
    </source>
</evidence>
<evidence type="ECO:0000259" key="5">
    <source>
        <dbReference type="PROSITE" id="PS50240"/>
    </source>
</evidence>
<proteinExistence type="inferred from homology"/>
<protein>
    <recommendedName>
        <fullName evidence="5">Peptidase S1 domain-containing protein</fullName>
    </recommendedName>
</protein>
<reference evidence="7" key="1">
    <citation type="journal article" date="2008" name="Insect Biochem. Mol. Biol.">
        <title>The genome of a lepidopteran model insect, the silkworm Bombyx mori.</title>
        <authorList>
            <consortium name="International Silkworm Genome Consortium"/>
        </authorList>
    </citation>
    <scope>NUCLEOTIDE SEQUENCE [LARGE SCALE GENOMIC DNA]</scope>
    <source>
        <strain evidence="7">p50T</strain>
    </source>
</reference>
<dbReference type="GeneID" id="105841986"/>
<name>A0A8R2GAC0_BOMMO</name>
<dbReference type="KEGG" id="bmor:105841986"/>